<sequence>MDPKEEAKLLQWYDEVETGSECDPFSDDGECEDPNYNPETSDDQSSFEEQDEGDELGNEQE</sequence>
<name>A0AAW1G9T2_POPJA</name>
<gene>
    <name evidence="2" type="ORF">QE152_g41520</name>
</gene>
<reference evidence="2 3" key="1">
    <citation type="journal article" date="2024" name="BMC Genomics">
        <title>De novo assembly and annotation of Popillia japonica's genome with initial clues to its potential as an invasive pest.</title>
        <authorList>
            <person name="Cucini C."/>
            <person name="Boschi S."/>
            <person name="Funari R."/>
            <person name="Cardaioli E."/>
            <person name="Iannotti N."/>
            <person name="Marturano G."/>
            <person name="Paoli F."/>
            <person name="Bruttini M."/>
            <person name="Carapelli A."/>
            <person name="Frati F."/>
            <person name="Nardi F."/>
        </authorList>
    </citation>
    <scope>NUCLEOTIDE SEQUENCE [LARGE SCALE GENOMIC DNA]</scope>
    <source>
        <strain evidence="2">DMR45628</strain>
    </source>
</reference>
<evidence type="ECO:0000256" key="1">
    <source>
        <dbReference type="SAM" id="MobiDB-lite"/>
    </source>
</evidence>
<proteinExistence type="predicted"/>
<dbReference type="Proteomes" id="UP001458880">
    <property type="component" value="Unassembled WGS sequence"/>
</dbReference>
<comment type="caution">
    <text evidence="2">The sequence shown here is derived from an EMBL/GenBank/DDBJ whole genome shotgun (WGS) entry which is preliminary data.</text>
</comment>
<evidence type="ECO:0000313" key="3">
    <source>
        <dbReference type="Proteomes" id="UP001458880"/>
    </source>
</evidence>
<keyword evidence="3" id="KW-1185">Reference proteome</keyword>
<feature type="non-terminal residue" evidence="2">
    <location>
        <position position="61"/>
    </location>
</feature>
<organism evidence="2 3">
    <name type="scientific">Popillia japonica</name>
    <name type="common">Japanese beetle</name>
    <dbReference type="NCBI Taxonomy" id="7064"/>
    <lineage>
        <taxon>Eukaryota</taxon>
        <taxon>Metazoa</taxon>
        <taxon>Ecdysozoa</taxon>
        <taxon>Arthropoda</taxon>
        <taxon>Hexapoda</taxon>
        <taxon>Insecta</taxon>
        <taxon>Pterygota</taxon>
        <taxon>Neoptera</taxon>
        <taxon>Endopterygota</taxon>
        <taxon>Coleoptera</taxon>
        <taxon>Polyphaga</taxon>
        <taxon>Scarabaeiformia</taxon>
        <taxon>Scarabaeidae</taxon>
        <taxon>Rutelinae</taxon>
        <taxon>Popillia</taxon>
    </lineage>
</organism>
<evidence type="ECO:0000313" key="2">
    <source>
        <dbReference type="EMBL" id="KAK9659843.1"/>
    </source>
</evidence>
<feature type="region of interest" description="Disordered" evidence="1">
    <location>
        <begin position="1"/>
        <end position="61"/>
    </location>
</feature>
<dbReference type="EMBL" id="JASPKY010004607">
    <property type="protein sequence ID" value="KAK9659843.1"/>
    <property type="molecule type" value="Genomic_DNA"/>
</dbReference>
<protein>
    <submittedName>
        <fullName evidence="2">Uncharacterized protein</fullName>
    </submittedName>
</protein>
<accession>A0AAW1G9T2</accession>
<feature type="compositionally biased region" description="Acidic residues" evidence="1">
    <location>
        <begin position="14"/>
        <end position="33"/>
    </location>
</feature>
<dbReference type="AlphaFoldDB" id="A0AAW1G9T2"/>
<feature type="compositionally biased region" description="Acidic residues" evidence="1">
    <location>
        <begin position="40"/>
        <end position="61"/>
    </location>
</feature>